<feature type="binding site" evidence="3">
    <location>
        <position position="229"/>
    </location>
    <ligand>
        <name>a divalent metal cation</name>
        <dbReference type="ChEBI" id="CHEBI:60240"/>
        <label>2</label>
    </ligand>
</feature>
<evidence type="ECO:0000256" key="3">
    <source>
        <dbReference type="PIRSR" id="PIRSR601559-52"/>
    </source>
</evidence>
<dbReference type="CDD" id="cd00530">
    <property type="entry name" value="PTE"/>
    <property type="match status" value="1"/>
</dbReference>
<comment type="caution">
    <text evidence="4">Lacks conserved residue(s) required for the propagation of feature annotation.</text>
</comment>
<evidence type="ECO:0000313" key="7">
    <source>
        <dbReference type="Proteomes" id="UP000183920"/>
    </source>
</evidence>
<dbReference type="InterPro" id="IPR017947">
    <property type="entry name" value="AryldialkylPase_Zn-BS"/>
</dbReference>
<protein>
    <submittedName>
        <fullName evidence="6">Methylphosphonate esterase</fullName>
    </submittedName>
</protein>
<comment type="similarity">
    <text evidence="4">Belongs to the metallo-dependent hydrolases superfamily. Phosphotriesterase family.</text>
</comment>
<name>A0A0G4QAV9_9GAMM</name>
<reference evidence="5" key="1">
    <citation type="submission" date="2015-06" db="EMBL/GenBank/DDBJ databases">
        <authorList>
            <person name="Urmite Genomes Urmite Genomes"/>
        </authorList>
    </citation>
    <scope>NUCLEOTIDE SEQUENCE [LARGE SCALE GENOMIC DNA]</scope>
    <source>
        <strain evidence="5">CSUR P1867</strain>
    </source>
</reference>
<evidence type="ECO:0000313" key="5">
    <source>
        <dbReference type="EMBL" id="CRL63015.1"/>
    </source>
</evidence>
<evidence type="ECO:0000256" key="4">
    <source>
        <dbReference type="PROSITE-ProRule" id="PRU00679"/>
    </source>
</evidence>
<dbReference type="GeneID" id="76523168"/>
<keyword evidence="1 3" id="KW-0479">Metal-binding</keyword>
<feature type="binding site" evidence="3">
    <location>
        <position position="25"/>
    </location>
    <ligand>
        <name>a divalent metal cation</name>
        <dbReference type="ChEBI" id="CHEBI:60240"/>
        <label>1</label>
    </ligand>
</feature>
<organism evidence="5 7">
    <name type="scientific">Proteus penneri</name>
    <dbReference type="NCBI Taxonomy" id="102862"/>
    <lineage>
        <taxon>Bacteria</taxon>
        <taxon>Pseudomonadati</taxon>
        <taxon>Pseudomonadota</taxon>
        <taxon>Gammaproteobacteria</taxon>
        <taxon>Enterobacterales</taxon>
        <taxon>Morganellaceae</taxon>
        <taxon>Proteus</taxon>
    </lineage>
</organism>
<sequence length="343" mass="37628">MKGYIQTVTGPVKKEDMGLTLPHEHLFNDLSGVVDEPFYEFSHVLVDKKVSADIQWGLKYDPYCCCDNMDKKPIEDVIFELNNFKELGGRTIVDATGSSSIGRDIRKLRQVAEITGINVVASSGLYIEKFEGKRLADDIDAMAKIIDDELNVGIDGTDICAGMIGEIGVSPFFTDGEKNSLRAAAIAQNGNPHVSMNIHMPGWQRRGDEVLDILLTEMGCNPAKISLAHSDPSGKDIDYQCKMLDRGVWLEFDMIGLDISFPKEGAAPSVMDTVEAVATLIERGYGSQIVLSHDVFLKQMWAKNGGNGWGFVPNVFLSLLAQRGIDKSIIKKLCVDNPANLLA</sequence>
<dbReference type="InterPro" id="IPR001559">
    <property type="entry name" value="Phosphotriesterase"/>
</dbReference>
<dbReference type="EMBL" id="CVRY01000004">
    <property type="protein sequence ID" value="CRL63015.1"/>
    <property type="molecule type" value="Genomic_DNA"/>
</dbReference>
<keyword evidence="8" id="KW-1185">Reference proteome</keyword>
<dbReference type="Pfam" id="PF02126">
    <property type="entry name" value="PTE"/>
    <property type="match status" value="1"/>
</dbReference>
<dbReference type="PROSITE" id="PS01322">
    <property type="entry name" value="PHOSPHOTRIESTERASE_1"/>
    <property type="match status" value="1"/>
</dbReference>
<keyword evidence="2" id="KW-0378">Hydrolase</keyword>
<dbReference type="Proteomes" id="UP000183920">
    <property type="component" value="Unassembled WGS sequence"/>
</dbReference>
<feature type="binding site" evidence="3">
    <location>
        <position position="294"/>
    </location>
    <ligand>
        <name>a divalent metal cation</name>
        <dbReference type="ChEBI" id="CHEBI:60240"/>
        <label>1</label>
    </ligand>
</feature>
<dbReference type="GO" id="GO:0008270">
    <property type="term" value="F:zinc ion binding"/>
    <property type="evidence" value="ECO:0007669"/>
    <property type="project" value="InterPro"/>
</dbReference>
<accession>A0A0G4QAV9</accession>
<feature type="binding site" evidence="3">
    <location>
        <position position="166"/>
    </location>
    <ligand>
        <name>a divalent metal cation</name>
        <dbReference type="ChEBI" id="CHEBI:60240"/>
        <label>1</label>
    </ligand>
</feature>
<comment type="cofactor">
    <cofactor evidence="3">
        <name>a divalent metal cation</name>
        <dbReference type="ChEBI" id="CHEBI:60240"/>
    </cofactor>
    <text evidence="3">Binds 2 divalent metal cations per subunit.</text>
</comment>
<dbReference type="RefSeq" id="WP_006532982.1">
    <property type="nucleotide sequence ID" value="NZ_CAXOKJ010000009.1"/>
</dbReference>
<evidence type="ECO:0000313" key="8">
    <source>
        <dbReference type="Proteomes" id="UP000619976"/>
    </source>
</evidence>
<reference evidence="7" key="2">
    <citation type="submission" date="2015-06" db="EMBL/GenBank/DDBJ databases">
        <authorList>
            <person name="Urmite Genomes"/>
        </authorList>
    </citation>
    <scope>NUCLEOTIDE SEQUENCE [LARGE SCALE GENOMIC DNA]</scope>
    <source>
        <strain evidence="7">CSUR P1867</strain>
    </source>
</reference>
<dbReference type="Proteomes" id="UP000619976">
    <property type="component" value="Unassembled WGS sequence"/>
</dbReference>
<accession>A0A379EMT2</accession>
<feature type="binding site" evidence="3">
    <location>
        <position position="199"/>
    </location>
    <ligand>
        <name>a divalent metal cation</name>
        <dbReference type="ChEBI" id="CHEBI:60240"/>
        <label>2</label>
    </ligand>
</feature>
<evidence type="ECO:0000313" key="6">
    <source>
        <dbReference type="EMBL" id="MBJ2116743.1"/>
    </source>
</evidence>
<dbReference type="AlphaFoldDB" id="A0A0G4QAV9"/>
<dbReference type="EMBL" id="JAEKCB010000001">
    <property type="protein sequence ID" value="MBJ2116743.1"/>
    <property type="molecule type" value="Genomic_DNA"/>
</dbReference>
<dbReference type="PANTHER" id="PTHR10819">
    <property type="entry name" value="PHOSPHOTRIESTERASE-RELATED"/>
    <property type="match status" value="1"/>
</dbReference>
<feature type="binding site" evidence="3">
    <location>
        <position position="23"/>
    </location>
    <ligand>
        <name>a divalent metal cation</name>
        <dbReference type="ChEBI" id="CHEBI:60240"/>
        <label>1</label>
    </ligand>
</feature>
<evidence type="ECO:0000256" key="1">
    <source>
        <dbReference type="ARBA" id="ARBA00022723"/>
    </source>
</evidence>
<dbReference type="PANTHER" id="PTHR10819:SF3">
    <property type="entry name" value="PHOSPHOTRIESTERASE-RELATED PROTEIN"/>
    <property type="match status" value="1"/>
</dbReference>
<dbReference type="PROSITE" id="PS51347">
    <property type="entry name" value="PHOSPHOTRIESTERASE_2"/>
    <property type="match status" value="1"/>
</dbReference>
<feature type="binding site" evidence="3">
    <location>
        <position position="166"/>
    </location>
    <ligand>
        <name>a divalent metal cation</name>
        <dbReference type="ChEBI" id="CHEBI:60240"/>
        <label>2</label>
    </ligand>
</feature>
<dbReference type="GO" id="GO:0016788">
    <property type="term" value="F:hydrolase activity, acting on ester bonds"/>
    <property type="evidence" value="ECO:0007669"/>
    <property type="project" value="InterPro"/>
</dbReference>
<evidence type="ECO:0000256" key="2">
    <source>
        <dbReference type="ARBA" id="ARBA00022801"/>
    </source>
</evidence>
<reference evidence="6 8" key="3">
    <citation type="submission" date="2020-12" db="EMBL/GenBank/DDBJ databases">
        <title>Enhanced detection system for hospital associated transmission using whole genome sequencing surveillance.</title>
        <authorList>
            <person name="Harrison L.H."/>
            <person name="Van Tyne D."/>
            <person name="Marsh J.W."/>
            <person name="Griffith M.P."/>
            <person name="Snyder D.J."/>
            <person name="Cooper V.S."/>
            <person name="Mustapha M."/>
        </authorList>
    </citation>
    <scope>NUCLEOTIDE SEQUENCE [LARGE SCALE GENOMIC DNA]</scope>
    <source>
        <strain evidence="6 8">PR00195</strain>
    </source>
</reference>
<proteinExistence type="inferred from homology"/>
<gene>
    <name evidence="5" type="ORF">BN1804_02273</name>
    <name evidence="6" type="ORF">JFQ69_03530</name>
</gene>
<dbReference type="SUPFAM" id="SSF51556">
    <property type="entry name" value="Metallo-dependent hydrolases"/>
    <property type="match status" value="1"/>
</dbReference>
<dbReference type="InterPro" id="IPR032466">
    <property type="entry name" value="Metal_Hydrolase"/>
</dbReference>
<dbReference type="Gene3D" id="3.20.20.140">
    <property type="entry name" value="Metal-dependent hydrolases"/>
    <property type="match status" value="1"/>
</dbReference>